<evidence type="ECO:0000256" key="4">
    <source>
        <dbReference type="ARBA" id="ARBA00022806"/>
    </source>
</evidence>
<evidence type="ECO:0000259" key="12">
    <source>
        <dbReference type="PROSITE" id="PS51192"/>
    </source>
</evidence>
<dbReference type="Pfam" id="PF16124">
    <property type="entry name" value="RecQ_Zn_bind"/>
    <property type="match status" value="1"/>
</dbReference>
<dbReference type="InterPro" id="IPR011545">
    <property type="entry name" value="DEAD/DEAH_box_helicase_dom"/>
</dbReference>
<feature type="domain" description="Helicase C-terminal" evidence="13">
    <location>
        <begin position="246"/>
        <end position="416"/>
    </location>
</feature>
<evidence type="ECO:0000256" key="1">
    <source>
        <dbReference type="ARBA" id="ARBA00005446"/>
    </source>
</evidence>
<evidence type="ECO:0000256" key="2">
    <source>
        <dbReference type="ARBA" id="ARBA00022741"/>
    </source>
</evidence>
<dbReference type="PANTHER" id="PTHR13710:SF152">
    <property type="entry name" value="ATP-DEPENDENT DNA HELICASE Q5"/>
    <property type="match status" value="1"/>
</dbReference>
<evidence type="ECO:0000256" key="5">
    <source>
        <dbReference type="ARBA" id="ARBA00022840"/>
    </source>
</evidence>
<organism evidence="14 15">
    <name type="scientific">Anaeromyces robustus</name>
    <dbReference type="NCBI Taxonomy" id="1754192"/>
    <lineage>
        <taxon>Eukaryota</taxon>
        <taxon>Fungi</taxon>
        <taxon>Fungi incertae sedis</taxon>
        <taxon>Chytridiomycota</taxon>
        <taxon>Chytridiomycota incertae sedis</taxon>
        <taxon>Neocallimastigomycetes</taxon>
        <taxon>Neocallimastigales</taxon>
        <taxon>Neocallimastigaceae</taxon>
        <taxon>Anaeromyces</taxon>
    </lineage>
</organism>
<keyword evidence="5 10" id="KW-0067">ATP-binding</keyword>
<evidence type="ECO:0000256" key="8">
    <source>
        <dbReference type="ARBA" id="ARBA00023242"/>
    </source>
</evidence>
<dbReference type="SMART" id="SM00490">
    <property type="entry name" value="HELICc"/>
    <property type="match status" value="1"/>
</dbReference>
<dbReference type="GO" id="GO:0005694">
    <property type="term" value="C:chromosome"/>
    <property type="evidence" value="ECO:0007669"/>
    <property type="project" value="TreeGrafter"/>
</dbReference>
<dbReference type="CDD" id="cd17920">
    <property type="entry name" value="DEXHc_RecQ"/>
    <property type="match status" value="1"/>
</dbReference>
<evidence type="ECO:0000256" key="10">
    <source>
        <dbReference type="RuleBase" id="RU364117"/>
    </source>
</evidence>
<reference evidence="14 15" key="2">
    <citation type="submission" date="2016-08" db="EMBL/GenBank/DDBJ databases">
        <title>Pervasive Adenine N6-methylation of Active Genes in Fungi.</title>
        <authorList>
            <consortium name="DOE Joint Genome Institute"/>
            <person name="Mondo S.J."/>
            <person name="Dannebaum R.O."/>
            <person name="Kuo R.C."/>
            <person name="Labutti K."/>
            <person name="Haridas S."/>
            <person name="Kuo A."/>
            <person name="Salamov A."/>
            <person name="Ahrendt S.R."/>
            <person name="Lipzen A."/>
            <person name="Sullivan W."/>
            <person name="Andreopoulos W.B."/>
            <person name="Clum A."/>
            <person name="Lindquist E."/>
            <person name="Daum C."/>
            <person name="Ramamoorthy G.K."/>
            <person name="Gryganskyi A."/>
            <person name="Culley D."/>
            <person name="Magnuson J.K."/>
            <person name="James T.Y."/>
            <person name="O'Malley M.A."/>
            <person name="Stajich J.E."/>
            <person name="Spatafora J.W."/>
            <person name="Visel A."/>
            <person name="Grigoriev I.V."/>
        </authorList>
    </citation>
    <scope>NUCLEOTIDE SEQUENCE [LARGE SCALE GENOMIC DNA]</scope>
    <source>
        <strain evidence="14 15">S4</strain>
    </source>
</reference>
<dbReference type="NCBIfam" id="TIGR00614">
    <property type="entry name" value="recQ_fam"/>
    <property type="match status" value="1"/>
</dbReference>
<dbReference type="InterPro" id="IPR032284">
    <property type="entry name" value="RecQ_Zn-bd"/>
</dbReference>
<dbReference type="GO" id="GO:0009378">
    <property type="term" value="F:four-way junction helicase activity"/>
    <property type="evidence" value="ECO:0007669"/>
    <property type="project" value="TreeGrafter"/>
</dbReference>
<dbReference type="PROSITE" id="PS51192">
    <property type="entry name" value="HELICASE_ATP_BIND_1"/>
    <property type="match status" value="1"/>
</dbReference>
<keyword evidence="2 10" id="KW-0547">Nucleotide-binding</keyword>
<dbReference type="InterPro" id="IPR014001">
    <property type="entry name" value="Helicase_ATP-bd"/>
</dbReference>
<dbReference type="GO" id="GO:0005737">
    <property type="term" value="C:cytoplasm"/>
    <property type="evidence" value="ECO:0007669"/>
    <property type="project" value="TreeGrafter"/>
</dbReference>
<comment type="subcellular location">
    <subcellularLocation>
        <location evidence="10">Nucleus</location>
    </subcellularLocation>
</comment>
<dbReference type="Proteomes" id="UP000193944">
    <property type="component" value="Unassembled WGS sequence"/>
</dbReference>
<keyword evidence="15" id="KW-1185">Reference proteome</keyword>
<keyword evidence="3 10" id="KW-0378">Hydrolase</keyword>
<evidence type="ECO:0000256" key="9">
    <source>
        <dbReference type="ARBA" id="ARBA00034617"/>
    </source>
</evidence>
<dbReference type="InterPro" id="IPR001650">
    <property type="entry name" value="Helicase_C-like"/>
</dbReference>
<dbReference type="STRING" id="1754192.A0A1Y1VTK7"/>
<feature type="region of interest" description="Disordered" evidence="11">
    <location>
        <begin position="519"/>
        <end position="538"/>
    </location>
</feature>
<dbReference type="EC" id="5.6.2.4" evidence="10"/>
<dbReference type="PROSITE" id="PS51194">
    <property type="entry name" value="HELICASE_CTER"/>
    <property type="match status" value="1"/>
</dbReference>
<comment type="catalytic activity">
    <reaction evidence="9 10">
        <text>Couples ATP hydrolysis with the unwinding of duplex DNA by translocating in the 3'-5' direction.</text>
        <dbReference type="EC" id="5.6.2.4"/>
    </reaction>
</comment>
<dbReference type="InterPro" id="IPR027417">
    <property type="entry name" value="P-loop_NTPase"/>
</dbReference>
<dbReference type="OrthoDB" id="10261556at2759"/>
<dbReference type="Pfam" id="PF00271">
    <property type="entry name" value="Helicase_C"/>
    <property type="match status" value="1"/>
</dbReference>
<evidence type="ECO:0000313" key="14">
    <source>
        <dbReference type="EMBL" id="ORX64630.1"/>
    </source>
</evidence>
<dbReference type="AlphaFoldDB" id="A0A1Y1VTK7"/>
<name>A0A1Y1VTK7_9FUNG</name>
<dbReference type="PROSITE" id="PS00690">
    <property type="entry name" value="DEAH_ATP_HELICASE"/>
    <property type="match status" value="1"/>
</dbReference>
<reference evidence="14 15" key="1">
    <citation type="submission" date="2016-08" db="EMBL/GenBank/DDBJ databases">
        <title>A Parts List for Fungal Cellulosomes Revealed by Comparative Genomics.</title>
        <authorList>
            <consortium name="DOE Joint Genome Institute"/>
            <person name="Haitjema C.H."/>
            <person name="Gilmore S.P."/>
            <person name="Henske J.K."/>
            <person name="Solomon K.V."/>
            <person name="De Groot R."/>
            <person name="Kuo A."/>
            <person name="Mondo S.J."/>
            <person name="Salamov A.A."/>
            <person name="Labutti K."/>
            <person name="Zhao Z."/>
            <person name="Chiniquy J."/>
            <person name="Barry K."/>
            <person name="Brewer H.M."/>
            <person name="Purvine S.O."/>
            <person name="Wright A.T."/>
            <person name="Boxma B."/>
            <person name="Van Alen T."/>
            <person name="Hackstein J.H."/>
            <person name="Baker S.E."/>
            <person name="Grigoriev I.V."/>
            <person name="O'Malley M.A."/>
        </authorList>
    </citation>
    <scope>NUCLEOTIDE SEQUENCE [LARGE SCALE GENOMIC DNA]</scope>
    <source>
        <strain evidence="14 15">S4</strain>
    </source>
</reference>
<dbReference type="CDD" id="cd18794">
    <property type="entry name" value="SF2_C_RecQ"/>
    <property type="match status" value="1"/>
</dbReference>
<evidence type="ECO:0000256" key="6">
    <source>
        <dbReference type="ARBA" id="ARBA00023125"/>
    </source>
</evidence>
<comment type="caution">
    <text evidence="14">The sequence shown here is derived from an EMBL/GenBank/DDBJ whole genome shotgun (WGS) entry which is preliminary data.</text>
</comment>
<dbReference type="EMBL" id="MCFG01000510">
    <property type="protein sequence ID" value="ORX64630.1"/>
    <property type="molecule type" value="Genomic_DNA"/>
</dbReference>
<dbReference type="InterPro" id="IPR002464">
    <property type="entry name" value="DNA/RNA_helicase_DEAH_CS"/>
</dbReference>
<keyword evidence="6" id="KW-0238">DNA-binding</keyword>
<dbReference type="Pfam" id="PF00270">
    <property type="entry name" value="DEAD"/>
    <property type="match status" value="1"/>
</dbReference>
<dbReference type="SMART" id="SM00487">
    <property type="entry name" value="DEXDc"/>
    <property type="match status" value="1"/>
</dbReference>
<comment type="catalytic activity">
    <reaction evidence="10">
        <text>ATP + H2O = ADP + phosphate + H(+)</text>
        <dbReference type="Rhea" id="RHEA:13065"/>
        <dbReference type="ChEBI" id="CHEBI:15377"/>
        <dbReference type="ChEBI" id="CHEBI:15378"/>
        <dbReference type="ChEBI" id="CHEBI:30616"/>
        <dbReference type="ChEBI" id="CHEBI:43474"/>
        <dbReference type="ChEBI" id="CHEBI:456216"/>
    </reaction>
</comment>
<dbReference type="FunFam" id="3.40.50.300:FF:000296">
    <property type="entry name" value="ATP-dependent DNA helicase RecQ"/>
    <property type="match status" value="1"/>
</dbReference>
<gene>
    <name evidence="14" type="ORF">BCR32DRAFT_273027</name>
</gene>
<evidence type="ECO:0000256" key="3">
    <source>
        <dbReference type="ARBA" id="ARBA00022801"/>
    </source>
</evidence>
<keyword evidence="4 10" id="KW-0347">Helicase</keyword>
<dbReference type="InterPro" id="IPR004589">
    <property type="entry name" value="DNA_helicase_ATP-dep_RecQ"/>
</dbReference>
<evidence type="ECO:0000313" key="15">
    <source>
        <dbReference type="Proteomes" id="UP000193944"/>
    </source>
</evidence>
<feature type="compositionally biased region" description="Acidic residues" evidence="11">
    <location>
        <begin position="523"/>
        <end position="533"/>
    </location>
</feature>
<dbReference type="GO" id="GO:0005524">
    <property type="term" value="F:ATP binding"/>
    <property type="evidence" value="ECO:0007669"/>
    <property type="project" value="UniProtKB-KW"/>
</dbReference>
<comment type="similarity">
    <text evidence="1 10">Belongs to the helicase family. RecQ subfamily.</text>
</comment>
<dbReference type="GO" id="GO:0005634">
    <property type="term" value="C:nucleus"/>
    <property type="evidence" value="ECO:0007669"/>
    <property type="project" value="UniProtKB-SubCell"/>
</dbReference>
<keyword evidence="7" id="KW-0413">Isomerase</keyword>
<sequence length="694" mass="79828">MEEIESSDTEDINSPEYVLKNIFKLKQFRPPQQDIIDSALKGYDIFVLMPTGGGKSLCYQLPAVINKGITIVVSPLIALISNQISILNNLNITAKSLNSTLKMSEKKEILSDLNSEISKIKLLYVTPELMATSHFRNQLINLNKRKLLARLIVDEAHCISSWGHDFRSDYLKLCWWKMTFPNLPVTALTATATKSVQDNILSLLKLNKNSKLKIFKSSFRRENLHYEVRFKGGNTENDCYKDCLETLRKIYKNRKKRLGEKSKERPEGVCIIIYCYSRDECDMVAQRLKSDGINAESYHAGMSSKHRDLILEKWSNTTPFTKKEEALDVIVATISFGMGIDKADVRLVIHWSLPKSLEAYYQESGRAGRDGNISRCILYYSREDRDRACYHIRKDMEEKKNSNASEKMNEMIKYCENTSMCRHAFLLNYFGEKVTLSKCPHKRCDICKNKEKVIEQKSITLNNLLNNTKISNNDGDIKWYKGALIKFNTDEDSYQGGGELGNNDFGVYESYNRKRSYNTHTYDDDDIESDDEYGNSSYEPKRTKTLGELLFNSKPPVKEKPPKPHAFSKYIISKLGLDMSKNHFISGLKLSGREACYKILYNQVELAISNYQRIWACKKEGEIKELTDNEKSSLVKDICVEAEAQCFYSVNELASYKSLMSSRVLQTKKIIKNEIKDTNNILIIMLQKLEKYKS</sequence>
<keyword evidence="8 10" id="KW-0539">Nucleus</keyword>
<dbReference type="GO" id="GO:0043138">
    <property type="term" value="F:3'-5' DNA helicase activity"/>
    <property type="evidence" value="ECO:0007669"/>
    <property type="project" value="UniProtKB-EC"/>
</dbReference>
<dbReference type="GO" id="GO:0003677">
    <property type="term" value="F:DNA binding"/>
    <property type="evidence" value="ECO:0007669"/>
    <property type="project" value="UniProtKB-KW"/>
</dbReference>
<dbReference type="Gene3D" id="3.40.50.300">
    <property type="entry name" value="P-loop containing nucleotide triphosphate hydrolases"/>
    <property type="match status" value="2"/>
</dbReference>
<protein>
    <recommendedName>
        <fullName evidence="10">ATP-dependent DNA helicase</fullName>
        <ecNumber evidence="10">5.6.2.4</ecNumber>
    </recommendedName>
</protein>
<proteinExistence type="inferred from homology"/>
<evidence type="ECO:0000256" key="7">
    <source>
        <dbReference type="ARBA" id="ARBA00023235"/>
    </source>
</evidence>
<dbReference type="SUPFAM" id="SSF52540">
    <property type="entry name" value="P-loop containing nucleoside triphosphate hydrolases"/>
    <property type="match status" value="1"/>
</dbReference>
<dbReference type="GO" id="GO:0000724">
    <property type="term" value="P:double-strand break repair via homologous recombination"/>
    <property type="evidence" value="ECO:0007669"/>
    <property type="project" value="TreeGrafter"/>
</dbReference>
<dbReference type="PANTHER" id="PTHR13710">
    <property type="entry name" value="DNA HELICASE RECQ FAMILY MEMBER"/>
    <property type="match status" value="1"/>
</dbReference>
<feature type="domain" description="Helicase ATP-binding" evidence="12">
    <location>
        <begin position="36"/>
        <end position="210"/>
    </location>
</feature>
<dbReference type="GO" id="GO:0016887">
    <property type="term" value="F:ATP hydrolysis activity"/>
    <property type="evidence" value="ECO:0007669"/>
    <property type="project" value="RHEA"/>
</dbReference>
<evidence type="ECO:0000256" key="11">
    <source>
        <dbReference type="SAM" id="MobiDB-lite"/>
    </source>
</evidence>
<accession>A0A1Y1VTK7</accession>
<evidence type="ECO:0000259" key="13">
    <source>
        <dbReference type="PROSITE" id="PS51194"/>
    </source>
</evidence>